<dbReference type="AlphaFoldDB" id="A0A7S3K6P7"/>
<dbReference type="EMBL" id="HBIJ01023040">
    <property type="protein sequence ID" value="CAE0374330.1"/>
    <property type="molecule type" value="Transcribed_RNA"/>
</dbReference>
<dbReference type="InterPro" id="IPR036047">
    <property type="entry name" value="F-box-like_dom_sf"/>
</dbReference>
<accession>A0A7S3K6P7</accession>
<evidence type="ECO:0008006" key="2">
    <source>
        <dbReference type="Google" id="ProtNLM"/>
    </source>
</evidence>
<proteinExistence type="predicted"/>
<organism evidence="1">
    <name type="scientific">Aureoumbra lagunensis</name>
    <dbReference type="NCBI Taxonomy" id="44058"/>
    <lineage>
        <taxon>Eukaryota</taxon>
        <taxon>Sar</taxon>
        <taxon>Stramenopiles</taxon>
        <taxon>Ochrophyta</taxon>
        <taxon>Pelagophyceae</taxon>
        <taxon>Pelagomonadales</taxon>
        <taxon>Aureoumbra</taxon>
    </lineage>
</organism>
<gene>
    <name evidence="1" type="ORF">ALAG00032_LOCUS15133</name>
</gene>
<reference evidence="1" key="1">
    <citation type="submission" date="2021-01" db="EMBL/GenBank/DDBJ databases">
        <authorList>
            <person name="Corre E."/>
            <person name="Pelletier E."/>
            <person name="Niang G."/>
            <person name="Scheremetjew M."/>
            <person name="Finn R."/>
            <person name="Kale V."/>
            <person name="Holt S."/>
            <person name="Cochrane G."/>
            <person name="Meng A."/>
            <person name="Brown T."/>
            <person name="Cohen L."/>
        </authorList>
    </citation>
    <scope>NUCLEOTIDE SEQUENCE</scope>
    <source>
        <strain evidence="1">CCMP1510</strain>
    </source>
</reference>
<protein>
    <recommendedName>
        <fullName evidence="2">F-box domain-containing protein</fullName>
    </recommendedName>
</protein>
<dbReference type="SUPFAM" id="SSF81383">
    <property type="entry name" value="F-box domain"/>
    <property type="match status" value="1"/>
</dbReference>
<evidence type="ECO:0000313" key="1">
    <source>
        <dbReference type="EMBL" id="CAE0374330.1"/>
    </source>
</evidence>
<sequence length="110" mass="13032">MMSTIVNEEENCDYGIIVPCNICLFRPRECERLIEDTIPILISYFDSYTLLTSSVVSRSWLDFSNRDEFWRAVLKKEYEIDITSLHPPPKRTKLLFMNMKRAFRALLVYA</sequence>
<name>A0A7S3K6P7_9STRA</name>